<sequence>MSSFITKLCCVGVVLAVGAGTELSLYGRYVALGAPAASGQGTPGLSAGLGPASGCTAAPEAGTTTVPPALGLSTAGTDGVLSIKNDLRTLVVVVLGDTGLTSLSRAIAVGGNSKVSVRMVPGSFGFGVMVGERWCNLGRGFLGGAKYAISGGIPVKTGVVTQAMIRPGADAGDVKVTYRTFPDPGRAAQTIDLVRSGNGFVKIGTVNGMSAALFIDPKTPVSVISSSFARDAGIECSAAIPDDAGDLPAGACLGLAAAISLGPFTVHDVPVAIMPGPSRYILGANVLRHFRVESDFMTMHIAQPMTAELELQAGALARTQAWPQPAGVERRAHGAVAMANLLLASRSHLASAMAGVGLVTLIIAVALLRRRAGTTRPASAHPVSNRSGEFYEQKQFRRPRS</sequence>
<gene>
    <name evidence="3" type="ORF">GTP90_01050</name>
</gene>
<dbReference type="Gene3D" id="2.40.70.10">
    <property type="entry name" value="Acid Proteases"/>
    <property type="match status" value="1"/>
</dbReference>
<evidence type="ECO:0000313" key="3">
    <source>
        <dbReference type="EMBL" id="MYM92443.1"/>
    </source>
</evidence>
<keyword evidence="2" id="KW-0472">Membrane</keyword>
<comment type="caution">
    <text evidence="3">The sequence shown here is derived from an EMBL/GenBank/DDBJ whole genome shotgun (WGS) entry which is preliminary data.</text>
</comment>
<keyword evidence="2" id="KW-1133">Transmembrane helix</keyword>
<dbReference type="Proteomes" id="UP000447355">
    <property type="component" value="Unassembled WGS sequence"/>
</dbReference>
<keyword evidence="2" id="KW-0812">Transmembrane</keyword>
<accession>A0A845GCU6</accession>
<dbReference type="EMBL" id="WWCX01000001">
    <property type="protein sequence ID" value="MYM92443.1"/>
    <property type="molecule type" value="Genomic_DNA"/>
</dbReference>
<organism evidence="3 4">
    <name type="scientific">Duganella vulcania</name>
    <dbReference type="NCBI Taxonomy" id="2692166"/>
    <lineage>
        <taxon>Bacteria</taxon>
        <taxon>Pseudomonadati</taxon>
        <taxon>Pseudomonadota</taxon>
        <taxon>Betaproteobacteria</taxon>
        <taxon>Burkholderiales</taxon>
        <taxon>Oxalobacteraceae</taxon>
        <taxon>Telluria group</taxon>
        <taxon>Duganella</taxon>
    </lineage>
</organism>
<feature type="transmembrane region" description="Helical" evidence="2">
    <location>
        <begin position="349"/>
        <end position="368"/>
    </location>
</feature>
<evidence type="ECO:0000256" key="1">
    <source>
        <dbReference type="SAM" id="MobiDB-lite"/>
    </source>
</evidence>
<reference evidence="3" key="1">
    <citation type="submission" date="2019-12" db="EMBL/GenBank/DDBJ databases">
        <title>Novel species isolated from a subtropical stream in China.</title>
        <authorList>
            <person name="Lu H."/>
        </authorList>
    </citation>
    <scope>NUCLEOTIDE SEQUENCE [LARGE SCALE GENOMIC DNA]</scope>
    <source>
        <strain evidence="3">FT81W</strain>
    </source>
</reference>
<name>A0A845GCU6_9BURK</name>
<proteinExistence type="predicted"/>
<feature type="region of interest" description="Disordered" evidence="1">
    <location>
        <begin position="374"/>
        <end position="401"/>
    </location>
</feature>
<protein>
    <submittedName>
        <fullName evidence="3">Uncharacterized protein</fullName>
    </submittedName>
</protein>
<dbReference type="AlphaFoldDB" id="A0A845GCU6"/>
<dbReference type="RefSeq" id="WP_161081712.1">
    <property type="nucleotide sequence ID" value="NZ_WWCX01000001.1"/>
</dbReference>
<dbReference type="InterPro" id="IPR021109">
    <property type="entry name" value="Peptidase_aspartic_dom_sf"/>
</dbReference>
<evidence type="ECO:0000256" key="2">
    <source>
        <dbReference type="SAM" id="Phobius"/>
    </source>
</evidence>
<evidence type="ECO:0000313" key="4">
    <source>
        <dbReference type="Proteomes" id="UP000447355"/>
    </source>
</evidence>